<organism evidence="1 2">
    <name type="scientific">Noviluteimonas caseinilytica</name>
    <dbReference type="NCBI Taxonomy" id="2675101"/>
    <lineage>
        <taxon>Bacteria</taxon>
        <taxon>Pseudomonadati</taxon>
        <taxon>Pseudomonadota</taxon>
        <taxon>Gammaproteobacteria</taxon>
        <taxon>Lysobacterales</taxon>
        <taxon>Lysobacteraceae</taxon>
        <taxon>Noviluteimonas</taxon>
    </lineage>
</organism>
<evidence type="ECO:0000313" key="1">
    <source>
        <dbReference type="EMBL" id="BCT93670.1"/>
    </source>
</evidence>
<gene>
    <name evidence="1" type="ORF">LYSCAS_26940</name>
</gene>
<dbReference type="Proteomes" id="UP000681317">
    <property type="component" value="Chromosome"/>
</dbReference>
<evidence type="ECO:0000313" key="2">
    <source>
        <dbReference type="Proteomes" id="UP000681317"/>
    </source>
</evidence>
<accession>A0ABM7Q8I0</accession>
<reference evidence="1 2" key="1">
    <citation type="submission" date="2021-03" db="EMBL/GenBank/DDBJ databases">
        <title>Complete Genome Sequences of Two Lysobacter Strains Isolated from Sea Water (Lysobacter caseinilyticus) and Soil (Lysobacter helvus) in South Korea.</title>
        <authorList>
            <person name="Watanabe Y."/>
            <person name="Arakawa K."/>
        </authorList>
    </citation>
    <scope>NUCLEOTIDE SEQUENCE [LARGE SCALE GENOMIC DNA]</scope>
    <source>
        <strain evidence="1 2">KVB24</strain>
    </source>
</reference>
<proteinExistence type="predicted"/>
<dbReference type="EMBL" id="AP024545">
    <property type="protein sequence ID" value="BCT93670.1"/>
    <property type="molecule type" value="Genomic_DNA"/>
</dbReference>
<name>A0ABM7Q8I0_9GAMM</name>
<sequence length="105" mass="11924">MTDVSDGSGITFEAARRLALASCDSLCGEYLEAEHCWIFFAARPGDFATAVSRTGQVSMVYDLRDDPIKMQEYLALYSAYCSGNKQETEVFLQNFMRKHYSSWRP</sequence>
<protein>
    <submittedName>
        <fullName evidence="1">Uncharacterized protein</fullName>
    </submittedName>
</protein>
<keyword evidence="2" id="KW-1185">Reference proteome</keyword>